<reference evidence="4 5" key="1">
    <citation type="journal article" date="2011" name="J. Bacteriol.">
        <title>Genome sequence of the mercury-methylating strain Desulfovibrio desulfuricans ND132.</title>
        <authorList>
            <person name="Brown S.D."/>
            <person name="Gilmour C.C."/>
            <person name="Kucken A.M."/>
            <person name="Wall J.D."/>
            <person name="Elias D.A."/>
            <person name="Brandt C.C."/>
            <person name="Podar M."/>
            <person name="Chertkov O."/>
            <person name="Held B."/>
            <person name="Bruce D.C."/>
            <person name="Detter J.C."/>
            <person name="Tapia R."/>
            <person name="Han C.S."/>
            <person name="Goodwin L.A."/>
            <person name="Cheng J.F."/>
            <person name="Pitluck S."/>
            <person name="Woyke T."/>
            <person name="Mikhailova N."/>
            <person name="Ivanova N.N."/>
            <person name="Han J."/>
            <person name="Lucas S."/>
            <person name="Lapidus A.L."/>
            <person name="Land M.L."/>
            <person name="Hauser L.J."/>
            <person name="Palumbo A.V."/>
        </authorList>
    </citation>
    <scope>NUCLEOTIDE SEQUENCE [LARGE SCALE GENOMIC DNA]</scope>
    <source>
        <strain evidence="4 5">ND132</strain>
    </source>
</reference>
<feature type="domain" description="SPOR" evidence="3">
    <location>
        <begin position="177"/>
        <end position="254"/>
    </location>
</feature>
<dbReference type="OrthoDB" id="5461232at2"/>
<feature type="chain" id="PRO_5003253619" evidence="2">
    <location>
        <begin position="19"/>
        <end position="254"/>
    </location>
</feature>
<dbReference type="STRING" id="641491.DND132_1907"/>
<dbReference type="Pfam" id="PF05036">
    <property type="entry name" value="SPOR"/>
    <property type="match status" value="1"/>
</dbReference>
<keyword evidence="2" id="KW-0732">Signal</keyword>
<dbReference type="SMR" id="F0JGS3"/>
<dbReference type="Gene3D" id="3.30.70.1070">
    <property type="entry name" value="Sporulation related repeat"/>
    <property type="match status" value="1"/>
</dbReference>
<evidence type="ECO:0000313" key="4">
    <source>
        <dbReference type="EMBL" id="EGB15113.1"/>
    </source>
</evidence>
<evidence type="ECO:0000256" key="1">
    <source>
        <dbReference type="SAM" id="MobiDB-lite"/>
    </source>
</evidence>
<dbReference type="Proteomes" id="UP000007845">
    <property type="component" value="Chromosome"/>
</dbReference>
<dbReference type="PROSITE" id="PS51257">
    <property type="entry name" value="PROKAR_LIPOPROTEIN"/>
    <property type="match status" value="1"/>
</dbReference>
<dbReference type="InterPro" id="IPR036680">
    <property type="entry name" value="SPOR-like_sf"/>
</dbReference>
<dbReference type="GO" id="GO:0042834">
    <property type="term" value="F:peptidoglycan binding"/>
    <property type="evidence" value="ECO:0007669"/>
    <property type="project" value="InterPro"/>
</dbReference>
<proteinExistence type="predicted"/>
<dbReference type="RefSeq" id="WP_014322540.1">
    <property type="nucleotide sequence ID" value="NC_016803.1"/>
</dbReference>
<dbReference type="AlphaFoldDB" id="F0JGS3"/>
<dbReference type="eggNOG" id="ENOG5031819">
    <property type="taxonomic scope" value="Bacteria"/>
</dbReference>
<evidence type="ECO:0000313" key="5">
    <source>
        <dbReference type="Proteomes" id="UP000007845"/>
    </source>
</evidence>
<feature type="signal peptide" evidence="2">
    <location>
        <begin position="1"/>
        <end position="18"/>
    </location>
</feature>
<dbReference type="HOGENOM" id="CLU_1254252_0_0_7"/>
<evidence type="ECO:0000259" key="3">
    <source>
        <dbReference type="PROSITE" id="PS51724"/>
    </source>
</evidence>
<evidence type="ECO:0000256" key="2">
    <source>
        <dbReference type="SAM" id="SignalP"/>
    </source>
</evidence>
<dbReference type="EMBL" id="CP003220">
    <property type="protein sequence ID" value="EGB15113.1"/>
    <property type="molecule type" value="Genomic_DNA"/>
</dbReference>
<organism evidence="4 5">
    <name type="scientific">Pseudodesulfovibrio mercurii</name>
    <dbReference type="NCBI Taxonomy" id="641491"/>
    <lineage>
        <taxon>Bacteria</taxon>
        <taxon>Pseudomonadati</taxon>
        <taxon>Thermodesulfobacteriota</taxon>
        <taxon>Desulfovibrionia</taxon>
        <taxon>Desulfovibrionales</taxon>
        <taxon>Desulfovibrionaceae</taxon>
    </lineage>
</organism>
<gene>
    <name evidence="4" type="ORF">DND132_1907</name>
</gene>
<feature type="region of interest" description="Disordered" evidence="1">
    <location>
        <begin position="100"/>
        <end position="120"/>
    </location>
</feature>
<dbReference type="KEGG" id="ddn:DND132_1907"/>
<protein>
    <submittedName>
        <fullName evidence="4">Sporulation domain-containing protein</fullName>
    </submittedName>
</protein>
<dbReference type="SUPFAM" id="SSF110997">
    <property type="entry name" value="Sporulation related repeat"/>
    <property type="match status" value="1"/>
</dbReference>
<feature type="compositionally biased region" description="Low complexity" evidence="1">
    <location>
        <begin position="103"/>
        <end position="120"/>
    </location>
</feature>
<dbReference type="PROSITE" id="PS51724">
    <property type="entry name" value="SPOR"/>
    <property type="match status" value="1"/>
</dbReference>
<accession>F0JGS3</accession>
<dbReference type="InterPro" id="IPR007730">
    <property type="entry name" value="SPOR-like_dom"/>
</dbReference>
<name>F0JGS3_9BACT</name>
<keyword evidence="5" id="KW-1185">Reference proteome</keyword>
<sequence precursor="true">MKKIILALAALAAALVLGGCFRQHIESAPPVRQPAQTTAAPAQPVIEETHVVGDEKPLDGPVEEVYEVDAAKQAGQQAPAVGEADLAEESLPDADQLKREAEAAAAQGTPPAKTAVPAQAAPAPVAAQAAPAAPAAPAVKAPTNPEDEVVGIGDETEMPGAAAVAAPAEPPVAAPAVAAGGPYYVQVGAFSDVTNANRALERLIADGYKGSVMVKTDEGLFRVQAGSFPDEATAGAALEKLKADYPKGFVLKKP</sequence>